<dbReference type="AlphaFoldDB" id="A0A2P6RIT7"/>
<name>A0A2P6RIT7_ROSCH</name>
<dbReference type="Gramene" id="PRQ46346">
    <property type="protein sequence ID" value="PRQ46346"/>
    <property type="gene ID" value="RchiOBHm_Chr2g0088071"/>
</dbReference>
<dbReference type="InterPro" id="IPR008972">
    <property type="entry name" value="Cupredoxin"/>
</dbReference>
<comment type="caution">
    <text evidence="5">The sequence shown here is derived from an EMBL/GenBank/DDBJ whole genome shotgun (WGS) entry which is preliminary data.</text>
</comment>
<dbReference type="SUPFAM" id="SSF49503">
    <property type="entry name" value="Cupredoxins"/>
    <property type="match status" value="1"/>
</dbReference>
<feature type="chain" id="PRO_5015192378" evidence="3">
    <location>
        <begin position="18"/>
        <end position="175"/>
    </location>
</feature>
<keyword evidence="1" id="KW-1015">Disulfide bond</keyword>
<accession>A0A2P6RIT7</accession>
<feature type="signal peptide" evidence="3">
    <location>
        <begin position="1"/>
        <end position="17"/>
    </location>
</feature>
<sequence>MKYVFVLVIAIAAIAEGAEYTVGDDMGWMVLPTPDYYASWVSKYYFVENDTLAFDFPVGEQHVAFVTNEDFDTCTTTNPLWESPVPDEVALVHSGTFYFIGTFAGHCAKGQKVVINWTNSPVMTPAQSPTPSSSAAVEANSNAKLPLKHLSERVDKHNNKKRVSLTMGGAIDQSY</sequence>
<evidence type="ECO:0000256" key="1">
    <source>
        <dbReference type="ARBA" id="ARBA00023157"/>
    </source>
</evidence>
<dbReference type="Proteomes" id="UP000238479">
    <property type="component" value="Chromosome 2"/>
</dbReference>
<dbReference type="EMBL" id="PDCK01000040">
    <property type="protein sequence ID" value="PRQ46346.1"/>
    <property type="molecule type" value="Genomic_DNA"/>
</dbReference>
<evidence type="ECO:0000259" key="4">
    <source>
        <dbReference type="PROSITE" id="PS51485"/>
    </source>
</evidence>
<dbReference type="STRING" id="74649.A0A2P6RIT7"/>
<dbReference type="PANTHER" id="PTHR33021:SF325">
    <property type="entry name" value="PHYTOCYANIN DOMAIN-CONTAINING PROTEIN"/>
    <property type="match status" value="1"/>
</dbReference>
<protein>
    <submittedName>
        <fullName evidence="5">Putative cupredoxin</fullName>
    </submittedName>
</protein>
<feature type="domain" description="Phytocyanin" evidence="4">
    <location>
        <begin position="18"/>
        <end position="119"/>
    </location>
</feature>
<dbReference type="InterPro" id="IPR039391">
    <property type="entry name" value="Phytocyanin-like"/>
</dbReference>
<dbReference type="Gene3D" id="2.60.40.420">
    <property type="entry name" value="Cupredoxins - blue copper proteins"/>
    <property type="match status" value="1"/>
</dbReference>
<gene>
    <name evidence="5" type="ORF">RchiOBHm_Chr2g0088071</name>
</gene>
<dbReference type="PANTHER" id="PTHR33021">
    <property type="entry name" value="BLUE COPPER PROTEIN"/>
    <property type="match status" value="1"/>
</dbReference>
<dbReference type="GO" id="GO:0005886">
    <property type="term" value="C:plasma membrane"/>
    <property type="evidence" value="ECO:0007669"/>
    <property type="project" value="TreeGrafter"/>
</dbReference>
<evidence type="ECO:0000313" key="6">
    <source>
        <dbReference type="Proteomes" id="UP000238479"/>
    </source>
</evidence>
<organism evidence="5 6">
    <name type="scientific">Rosa chinensis</name>
    <name type="common">China rose</name>
    <dbReference type="NCBI Taxonomy" id="74649"/>
    <lineage>
        <taxon>Eukaryota</taxon>
        <taxon>Viridiplantae</taxon>
        <taxon>Streptophyta</taxon>
        <taxon>Embryophyta</taxon>
        <taxon>Tracheophyta</taxon>
        <taxon>Spermatophyta</taxon>
        <taxon>Magnoliopsida</taxon>
        <taxon>eudicotyledons</taxon>
        <taxon>Gunneridae</taxon>
        <taxon>Pentapetalae</taxon>
        <taxon>rosids</taxon>
        <taxon>fabids</taxon>
        <taxon>Rosales</taxon>
        <taxon>Rosaceae</taxon>
        <taxon>Rosoideae</taxon>
        <taxon>Rosoideae incertae sedis</taxon>
        <taxon>Rosa</taxon>
    </lineage>
</organism>
<dbReference type="PROSITE" id="PS51485">
    <property type="entry name" value="PHYTOCYANIN"/>
    <property type="match status" value="1"/>
</dbReference>
<evidence type="ECO:0000256" key="2">
    <source>
        <dbReference type="ARBA" id="ARBA00023180"/>
    </source>
</evidence>
<dbReference type="GO" id="GO:0009055">
    <property type="term" value="F:electron transfer activity"/>
    <property type="evidence" value="ECO:0007669"/>
    <property type="project" value="InterPro"/>
</dbReference>
<proteinExistence type="predicted"/>
<keyword evidence="2" id="KW-0325">Glycoprotein</keyword>
<dbReference type="Pfam" id="PF02298">
    <property type="entry name" value="Cu_bind_like"/>
    <property type="match status" value="1"/>
</dbReference>
<evidence type="ECO:0000313" key="5">
    <source>
        <dbReference type="EMBL" id="PRQ46346.1"/>
    </source>
</evidence>
<reference evidence="5 6" key="1">
    <citation type="journal article" date="2018" name="Nat. Genet.">
        <title>The Rosa genome provides new insights in the design of modern roses.</title>
        <authorList>
            <person name="Bendahmane M."/>
        </authorList>
    </citation>
    <scope>NUCLEOTIDE SEQUENCE [LARGE SCALE GENOMIC DNA]</scope>
    <source>
        <strain evidence="6">cv. Old Blush</strain>
    </source>
</reference>
<keyword evidence="3" id="KW-0732">Signal</keyword>
<keyword evidence="6" id="KW-1185">Reference proteome</keyword>
<dbReference type="FunFam" id="2.60.40.420:FF:000034">
    <property type="entry name" value="Cupredoxin superfamily protein"/>
    <property type="match status" value="1"/>
</dbReference>
<evidence type="ECO:0000256" key="3">
    <source>
        <dbReference type="SAM" id="SignalP"/>
    </source>
</evidence>
<dbReference type="InterPro" id="IPR003245">
    <property type="entry name" value="Phytocyanin_dom"/>
</dbReference>